<proteinExistence type="predicted"/>
<organism evidence="2 3">
    <name type="scientific">Enterococcus faecalis</name>
    <name type="common">Streptococcus faecalis</name>
    <dbReference type="NCBI Taxonomy" id="1351"/>
    <lineage>
        <taxon>Bacteria</taxon>
        <taxon>Bacillati</taxon>
        <taxon>Bacillota</taxon>
        <taxon>Bacilli</taxon>
        <taxon>Lactobacillales</taxon>
        <taxon>Enterococcaceae</taxon>
        <taxon>Enterococcus</taxon>
    </lineage>
</organism>
<gene>
    <name evidence="2" type="ORF">EU507_14600</name>
</gene>
<accession>A0A8B3RRU4</accession>
<evidence type="ECO:0000313" key="3">
    <source>
        <dbReference type="Proteomes" id="UP000292223"/>
    </source>
</evidence>
<name>A0A8B3RRU4_ENTFL</name>
<dbReference type="Proteomes" id="UP000292223">
    <property type="component" value="Unassembled WGS sequence"/>
</dbReference>
<dbReference type="InterPro" id="IPR055871">
    <property type="entry name" value="DUF7448"/>
</dbReference>
<dbReference type="RefSeq" id="WP_002365119.1">
    <property type="nucleotide sequence ID" value="NZ_CABGLY010000016.1"/>
</dbReference>
<comment type="caution">
    <text evidence="2">The sequence shown here is derived from an EMBL/GenBank/DDBJ whole genome shotgun (WGS) entry which is preliminary data.</text>
</comment>
<reference evidence="2 3" key="1">
    <citation type="submission" date="2019-02" db="EMBL/GenBank/DDBJ databases">
        <title>From farm to fork: dissemination of Tn554::fexA-optrA in linezolid-resistant Enterococcus faecalis clones from chicken feces and meat in Tunisia.</title>
        <authorList>
            <person name="Tedim A.P."/>
            <person name="Elghaieb H."/>
            <person name="Abbassi M.S."/>
            <person name="Novais C."/>
            <person name="Hassen A."/>
            <person name="Peixe L."/>
            <person name="Freitas A.R."/>
        </authorList>
    </citation>
    <scope>NUCLEOTIDE SEQUENCE [LARGE SCALE GENOMIC DNA]</scope>
    <source>
        <strain evidence="2 3">728T</strain>
    </source>
</reference>
<dbReference type="AlphaFoldDB" id="A0A8B3RRU4"/>
<dbReference type="EMBL" id="SEWT01000012">
    <property type="protein sequence ID" value="RYU29998.1"/>
    <property type="molecule type" value="Genomic_DNA"/>
</dbReference>
<evidence type="ECO:0000259" key="1">
    <source>
        <dbReference type="Pfam" id="PF24240"/>
    </source>
</evidence>
<feature type="domain" description="DUF7448" evidence="1">
    <location>
        <begin position="16"/>
        <end position="118"/>
    </location>
</feature>
<dbReference type="Pfam" id="PF24240">
    <property type="entry name" value="DUF7448"/>
    <property type="match status" value="1"/>
</dbReference>
<protein>
    <recommendedName>
        <fullName evidence="1">DUF7448 domain-containing protein</fullName>
    </recommendedName>
</protein>
<evidence type="ECO:0000313" key="2">
    <source>
        <dbReference type="EMBL" id="RYU29998.1"/>
    </source>
</evidence>
<sequence length="130" mass="14715">MCYYDINYGEYDHFKELLINKRIVEWNEDILILEDGTKITIECSEQDCCAGAYGKFKNVKLDAVITNVSLPEITNIPDDDTVVNQAKVTIFHNQNPIAIADFYADAGNGGYYYSVASFVIKDVHYKVVEA</sequence>